<evidence type="ECO:0000313" key="14">
    <source>
        <dbReference type="Proteomes" id="UP001249851"/>
    </source>
</evidence>
<evidence type="ECO:0000259" key="12">
    <source>
        <dbReference type="PROSITE" id="PS50262"/>
    </source>
</evidence>
<dbReference type="InterPro" id="IPR017452">
    <property type="entry name" value="GPCR_Rhodpsn_7TM"/>
</dbReference>
<dbReference type="PANTHER" id="PTHR45695:SF9">
    <property type="entry name" value="LEUCOKININ RECEPTOR"/>
    <property type="match status" value="1"/>
</dbReference>
<dbReference type="FunFam" id="1.20.1070.10:FF:000291">
    <property type="entry name" value="Predicted protein"/>
    <property type="match status" value="1"/>
</dbReference>
<reference evidence="13" key="2">
    <citation type="journal article" date="2023" name="Science">
        <title>Genomic signatures of disease resistance in endangered staghorn corals.</title>
        <authorList>
            <person name="Vollmer S.V."/>
            <person name="Selwyn J.D."/>
            <person name="Despard B.A."/>
            <person name="Roesel C.L."/>
        </authorList>
    </citation>
    <scope>NUCLEOTIDE SEQUENCE</scope>
    <source>
        <strain evidence="13">K2</strain>
    </source>
</reference>
<dbReference type="PANTHER" id="PTHR45695">
    <property type="entry name" value="LEUCOKININ RECEPTOR-RELATED"/>
    <property type="match status" value="1"/>
</dbReference>
<comment type="caution">
    <text evidence="13">The sequence shown here is derived from an EMBL/GenBank/DDBJ whole genome shotgun (WGS) entry which is preliminary data.</text>
</comment>
<feature type="region of interest" description="Disordered" evidence="10">
    <location>
        <begin position="373"/>
        <end position="414"/>
    </location>
</feature>
<evidence type="ECO:0000256" key="9">
    <source>
        <dbReference type="RuleBase" id="RU000688"/>
    </source>
</evidence>
<keyword evidence="14" id="KW-1185">Reference proteome</keyword>
<evidence type="ECO:0000256" key="8">
    <source>
        <dbReference type="ARBA" id="ARBA00023224"/>
    </source>
</evidence>
<accession>A0AAD9VFM9</accession>
<dbReference type="SUPFAM" id="SSF81321">
    <property type="entry name" value="Family A G protein-coupled receptor-like"/>
    <property type="match status" value="1"/>
</dbReference>
<evidence type="ECO:0000256" key="1">
    <source>
        <dbReference type="ARBA" id="ARBA00004651"/>
    </source>
</evidence>
<evidence type="ECO:0000256" key="5">
    <source>
        <dbReference type="ARBA" id="ARBA00023040"/>
    </source>
</evidence>
<dbReference type="GO" id="GO:0004995">
    <property type="term" value="F:tachykinin receptor activity"/>
    <property type="evidence" value="ECO:0007669"/>
    <property type="project" value="InterPro"/>
</dbReference>
<evidence type="ECO:0000256" key="2">
    <source>
        <dbReference type="ARBA" id="ARBA00022475"/>
    </source>
</evidence>
<organism evidence="13 14">
    <name type="scientific">Acropora cervicornis</name>
    <name type="common">Staghorn coral</name>
    <dbReference type="NCBI Taxonomy" id="6130"/>
    <lineage>
        <taxon>Eukaryota</taxon>
        <taxon>Metazoa</taxon>
        <taxon>Cnidaria</taxon>
        <taxon>Anthozoa</taxon>
        <taxon>Hexacorallia</taxon>
        <taxon>Scleractinia</taxon>
        <taxon>Astrocoeniina</taxon>
        <taxon>Acroporidae</taxon>
        <taxon>Acropora</taxon>
    </lineage>
</organism>
<evidence type="ECO:0000313" key="13">
    <source>
        <dbReference type="EMBL" id="KAK2572150.1"/>
    </source>
</evidence>
<keyword evidence="8 9" id="KW-0807">Transducer</keyword>
<dbReference type="SMART" id="SM01381">
    <property type="entry name" value="7TM_GPCR_Srsx"/>
    <property type="match status" value="1"/>
</dbReference>
<proteinExistence type="inferred from homology"/>
<feature type="transmembrane region" description="Helical" evidence="11">
    <location>
        <begin position="260"/>
        <end position="280"/>
    </location>
</feature>
<gene>
    <name evidence="13" type="ORF">P5673_002359</name>
</gene>
<keyword evidence="3 9" id="KW-0812">Transmembrane</keyword>
<dbReference type="PRINTS" id="PR00237">
    <property type="entry name" value="GPCRRHODOPSN"/>
</dbReference>
<dbReference type="PROSITE" id="PS50262">
    <property type="entry name" value="G_PROTEIN_RECEP_F1_2"/>
    <property type="match status" value="1"/>
</dbReference>
<dbReference type="PROSITE" id="PS00237">
    <property type="entry name" value="G_PROTEIN_RECEP_F1_1"/>
    <property type="match status" value="1"/>
</dbReference>
<dbReference type="Pfam" id="PF00001">
    <property type="entry name" value="7tm_1"/>
    <property type="match status" value="1"/>
</dbReference>
<keyword evidence="5 9" id="KW-0297">G-protein coupled receptor</keyword>
<dbReference type="GO" id="GO:0005886">
    <property type="term" value="C:plasma membrane"/>
    <property type="evidence" value="ECO:0007669"/>
    <property type="project" value="UniProtKB-SubCell"/>
</dbReference>
<comment type="similarity">
    <text evidence="9">Belongs to the G-protein coupled receptor 1 family.</text>
</comment>
<feature type="transmembrane region" description="Helical" evidence="11">
    <location>
        <begin position="39"/>
        <end position="66"/>
    </location>
</feature>
<feature type="transmembrane region" description="Helical" evidence="11">
    <location>
        <begin position="208"/>
        <end position="232"/>
    </location>
</feature>
<feature type="transmembrane region" description="Helical" evidence="11">
    <location>
        <begin position="300"/>
        <end position="321"/>
    </location>
</feature>
<keyword evidence="4 11" id="KW-1133">Transmembrane helix</keyword>
<keyword evidence="6 11" id="KW-0472">Membrane</keyword>
<keyword evidence="7 9" id="KW-0675">Receptor</keyword>
<evidence type="ECO:0000256" key="7">
    <source>
        <dbReference type="ARBA" id="ARBA00023170"/>
    </source>
</evidence>
<evidence type="ECO:0000256" key="10">
    <source>
        <dbReference type="SAM" id="MobiDB-lite"/>
    </source>
</evidence>
<comment type="subcellular location">
    <subcellularLocation>
        <location evidence="1">Cell membrane</location>
        <topology evidence="1">Multi-pass membrane protein</topology>
    </subcellularLocation>
</comment>
<reference evidence="13" key="1">
    <citation type="journal article" date="2023" name="G3 (Bethesda)">
        <title>Whole genome assembly and annotation of the endangered Caribbean coral Acropora cervicornis.</title>
        <authorList>
            <person name="Selwyn J.D."/>
            <person name="Vollmer S.V."/>
        </authorList>
    </citation>
    <scope>NUCLEOTIDE SEQUENCE</scope>
    <source>
        <strain evidence="13">K2</strain>
    </source>
</reference>
<dbReference type="InterPro" id="IPR001681">
    <property type="entry name" value="Neurokn_rcpt"/>
</dbReference>
<dbReference type="Gene3D" id="1.20.1070.10">
    <property type="entry name" value="Rhodopsin 7-helix transmembrane proteins"/>
    <property type="match status" value="1"/>
</dbReference>
<sequence>MTPTNQMAVTTQTNETNFTQNQNTTTAPPLPPMLLSEEFITWLTVAYALIFVVALFGNSFGLFVVLKRSASKNITNLFIANMAIADLLLTVTVMPYSVAFLYRNSRWVPGVIGTITCKALYYIMPVAIAASVFTMLFISFDRFYAIFYPFKEKVFRNPKILSAIIWMSSVLLMLPYAFAAQVSYSPKFKEHRCNNEWPWEKSRKGTTIFHVIVFILVYALPLSITTVIYSLICRKLWLRKIPGNVTDGNRAAAEKSKRKVVRLLIILCAVFAVCWFPVYVDHYFWFVRPDLIHLLPMEAQSYFTWIAHANSAINPCLYILLNGRFRKELLARFACCPCLDKLISHSSQSSSKSDSNHNNTTVWRFVSKSRFSSYTLPKSPPQQERRGTNVSLSMVSVKADPGSEPKPQPAEVIRTDSNLAFVQDECQDVAM</sequence>
<evidence type="ECO:0000256" key="6">
    <source>
        <dbReference type="ARBA" id="ARBA00023136"/>
    </source>
</evidence>
<evidence type="ECO:0000256" key="3">
    <source>
        <dbReference type="ARBA" id="ARBA00022692"/>
    </source>
</evidence>
<feature type="transmembrane region" description="Helical" evidence="11">
    <location>
        <begin position="160"/>
        <end position="179"/>
    </location>
</feature>
<dbReference type="InterPro" id="IPR000276">
    <property type="entry name" value="GPCR_Rhodpsn"/>
</dbReference>
<name>A0AAD9VFM9_ACRCE</name>
<dbReference type="Proteomes" id="UP001249851">
    <property type="component" value="Unassembled WGS sequence"/>
</dbReference>
<feature type="transmembrane region" description="Helical" evidence="11">
    <location>
        <begin position="119"/>
        <end position="140"/>
    </location>
</feature>
<feature type="transmembrane region" description="Helical" evidence="11">
    <location>
        <begin position="78"/>
        <end position="99"/>
    </location>
</feature>
<evidence type="ECO:0000256" key="4">
    <source>
        <dbReference type="ARBA" id="ARBA00022989"/>
    </source>
</evidence>
<dbReference type="EMBL" id="JARQWQ010000004">
    <property type="protein sequence ID" value="KAK2572150.1"/>
    <property type="molecule type" value="Genomic_DNA"/>
</dbReference>
<keyword evidence="2" id="KW-1003">Cell membrane</keyword>
<feature type="region of interest" description="Disordered" evidence="10">
    <location>
        <begin position="1"/>
        <end position="24"/>
    </location>
</feature>
<feature type="domain" description="G-protein coupled receptors family 1 profile" evidence="12">
    <location>
        <begin position="57"/>
        <end position="318"/>
    </location>
</feature>
<dbReference type="PRINTS" id="PR00244">
    <property type="entry name" value="NEUROKININR"/>
</dbReference>
<feature type="compositionally biased region" description="Low complexity" evidence="10">
    <location>
        <begin position="10"/>
        <end position="24"/>
    </location>
</feature>
<protein>
    <submittedName>
        <fullName evidence="13">Tachykinin-like peptides receptor 86C</fullName>
    </submittedName>
</protein>
<evidence type="ECO:0000256" key="11">
    <source>
        <dbReference type="SAM" id="Phobius"/>
    </source>
</evidence>
<dbReference type="AlphaFoldDB" id="A0AAD9VFM9"/>